<dbReference type="Gene3D" id="1.20.930.60">
    <property type="match status" value="1"/>
</dbReference>
<dbReference type="EC" id="3.1.3.-" evidence="10"/>
<feature type="domain" description="Damage-control phosphatase ARMT1-like metal-binding" evidence="11">
    <location>
        <begin position="22"/>
        <end position="417"/>
    </location>
</feature>
<dbReference type="Gene3D" id="3.40.50.10880">
    <property type="entry name" value="Uncharacterised protein PF01937, DUF89, domain 3"/>
    <property type="match status" value="1"/>
</dbReference>
<dbReference type="GO" id="GO:0051998">
    <property type="term" value="F:protein carboxyl O-methyltransferase activity"/>
    <property type="evidence" value="ECO:0007669"/>
    <property type="project" value="UniProtKB-UniRule"/>
</dbReference>
<evidence type="ECO:0000256" key="2">
    <source>
        <dbReference type="ARBA" id="ARBA00001326"/>
    </source>
</evidence>
<dbReference type="InterPro" id="IPR002791">
    <property type="entry name" value="ARMT1-like_metal-bd"/>
</dbReference>
<dbReference type="GO" id="GO:0030643">
    <property type="term" value="P:intracellular phosphate ion homeostasis"/>
    <property type="evidence" value="ECO:0007669"/>
    <property type="project" value="UniProtKB-ARBA"/>
</dbReference>
<dbReference type="SUPFAM" id="SSF111321">
    <property type="entry name" value="AF1104-like"/>
    <property type="match status" value="1"/>
</dbReference>
<dbReference type="InterPro" id="IPR039763">
    <property type="entry name" value="ARMT1"/>
</dbReference>
<sequence>MMDLDLPVPLSASYKGTFAYGTVKDRIPKILTKLVDTCHKQVKNVEELHGKDGCVDALSVVGKLSQLRSEIMTDKPLTYLDDTLPDVHIWNQRFDAYVKDKGQLPTWFTAPWLYIECYMYRKIQGIIHKSKFMSNFDTFMDQKQRALEQSLDAVRSLTKFLHDCTGAGKLNDCNHVKSLFSDFIQISLWGNKCDLSISGGEENAQSTAGPHENLQALHKFVLVNGIDKMWKHLNTVQKNKQVHIDIILDNAGFELFTDLVLCEFLLKTKLVDSIRLHPKIMPWFVSDVTNSDFQWTLDRLESEPLDGVAEFIGSLRERINDKQIQLERSDAMTMFWSFPDAFCRMQKSSPQLYNYLSKSDLIIFKGDLNYRKLVGDLDWPHETPFATTLRGFTPAPLCALRTSKANVMVGLEPGQAERAESEDENWMVAGKYAVIQTWMP</sequence>
<evidence type="ECO:0000256" key="5">
    <source>
        <dbReference type="ARBA" id="ARBA00022723"/>
    </source>
</evidence>
<keyword evidence="6 10" id="KW-0378">Hydrolase</keyword>
<evidence type="ECO:0000256" key="8">
    <source>
        <dbReference type="ARBA" id="ARBA00045980"/>
    </source>
</evidence>
<dbReference type="Pfam" id="PF01937">
    <property type="entry name" value="ARMT1-like_dom"/>
    <property type="match status" value="1"/>
</dbReference>
<evidence type="ECO:0000313" key="12">
    <source>
        <dbReference type="EMBL" id="CAB3223159.1"/>
    </source>
</evidence>
<gene>
    <name evidence="12" type="primary">Armt1</name>
</gene>
<dbReference type="FunFam" id="3.40.50.10880:FF:000005">
    <property type="entry name" value="DUF89-domain-containing protein"/>
    <property type="match status" value="1"/>
</dbReference>
<proteinExistence type="evidence at transcript level"/>
<dbReference type="GO" id="GO:0032259">
    <property type="term" value="P:methylation"/>
    <property type="evidence" value="ECO:0007669"/>
    <property type="project" value="UniProtKB-KW"/>
</dbReference>
<keyword evidence="4" id="KW-0533">Nickel</keyword>
<dbReference type="EMBL" id="LR783060">
    <property type="protein sequence ID" value="CAB3223159.1"/>
    <property type="molecule type" value="mRNA"/>
</dbReference>
<comment type="similarity">
    <text evidence="3 10">Belongs to the damage-control phosphatase family. Sugar phosphate phosphatase III subfamily.</text>
</comment>
<dbReference type="PANTHER" id="PTHR12260:SF6">
    <property type="entry name" value="DAMAGE-CONTROL PHOSPHATASE ARMT1"/>
    <property type="match status" value="1"/>
</dbReference>
<keyword evidence="10" id="KW-0808">Transferase</keyword>
<protein>
    <recommendedName>
        <fullName evidence="10">Sugar phosphate phosphatase</fullName>
        <ecNumber evidence="10">2.1.1.-</ecNumber>
        <ecNumber evidence="10">3.1.3.-</ecNumber>
    </recommendedName>
</protein>
<comment type="catalytic activity">
    <reaction evidence="1 10">
        <text>L-glutamyl-[protein] + S-adenosyl-L-methionine = [protein]-L-glutamate 5-O-methyl ester + S-adenosyl-L-homocysteine</text>
        <dbReference type="Rhea" id="RHEA:24452"/>
        <dbReference type="Rhea" id="RHEA-COMP:10208"/>
        <dbReference type="Rhea" id="RHEA-COMP:10311"/>
        <dbReference type="ChEBI" id="CHEBI:29973"/>
        <dbReference type="ChEBI" id="CHEBI:57856"/>
        <dbReference type="ChEBI" id="CHEBI:59789"/>
        <dbReference type="ChEBI" id="CHEBI:82795"/>
    </reaction>
</comment>
<dbReference type="GO" id="GO:0016462">
    <property type="term" value="F:pyrophosphatase activity"/>
    <property type="evidence" value="ECO:0007669"/>
    <property type="project" value="UniProtKB-ARBA"/>
</dbReference>
<name>A0A6F9D6A1_9ASCI</name>
<organism evidence="12">
    <name type="scientific">Phallusia mammillata</name>
    <dbReference type="NCBI Taxonomy" id="59560"/>
    <lineage>
        <taxon>Eukaryota</taxon>
        <taxon>Metazoa</taxon>
        <taxon>Chordata</taxon>
        <taxon>Tunicata</taxon>
        <taxon>Ascidiacea</taxon>
        <taxon>Phlebobranchia</taxon>
        <taxon>Ascidiidae</taxon>
        <taxon>Phallusia</taxon>
    </lineage>
</organism>
<evidence type="ECO:0000259" key="11">
    <source>
        <dbReference type="Pfam" id="PF01937"/>
    </source>
</evidence>
<comment type="domain">
    <text evidence="10">Subfamily III proteins have a conserved RTxK motif about 40-50 residues from the C-terminus; the threonine may be replaced by serine or cysteine.</text>
</comment>
<comment type="catalytic activity">
    <reaction evidence="2 10">
        <text>beta-D-fructose 1-phosphate + H2O = D-fructose + phosphate</text>
        <dbReference type="Rhea" id="RHEA:35603"/>
        <dbReference type="ChEBI" id="CHEBI:15377"/>
        <dbReference type="ChEBI" id="CHEBI:37721"/>
        <dbReference type="ChEBI" id="CHEBI:43474"/>
        <dbReference type="ChEBI" id="CHEBI:138881"/>
    </reaction>
</comment>
<keyword evidence="5 10" id="KW-0479">Metal-binding</keyword>
<dbReference type="GO" id="GO:0046872">
    <property type="term" value="F:metal ion binding"/>
    <property type="evidence" value="ECO:0007669"/>
    <property type="project" value="UniProtKB-UniRule"/>
</dbReference>
<keyword evidence="10" id="KW-0489">Methyltransferase</keyword>
<dbReference type="GO" id="GO:0005634">
    <property type="term" value="C:nucleus"/>
    <property type="evidence" value="ECO:0007669"/>
    <property type="project" value="TreeGrafter"/>
</dbReference>
<evidence type="ECO:0000256" key="4">
    <source>
        <dbReference type="ARBA" id="ARBA00022596"/>
    </source>
</evidence>
<dbReference type="PANTHER" id="PTHR12260">
    <property type="entry name" value="DAMAGE-CONTROL PHOSPHATASE ARMT1"/>
    <property type="match status" value="1"/>
</dbReference>
<evidence type="ECO:0000256" key="6">
    <source>
        <dbReference type="ARBA" id="ARBA00022801"/>
    </source>
</evidence>
<dbReference type="EC" id="2.1.1.-" evidence="10"/>
<evidence type="ECO:0000256" key="7">
    <source>
        <dbReference type="ARBA" id="ARBA00023211"/>
    </source>
</evidence>
<dbReference type="InterPro" id="IPR036075">
    <property type="entry name" value="ARMT-1-like_metal-bd_sf"/>
</dbReference>
<evidence type="ECO:0000256" key="10">
    <source>
        <dbReference type="RuleBase" id="RU367030"/>
    </source>
</evidence>
<comment type="function">
    <text evidence="8 10">Metal-dependent phosphatase that shows phosphatase activity against several substrates, including fructose-1-phosphate and fructose-6-phosphate. Its preference for fructose-1-phosphate, a strong glycating agent that causes DNA damage rather than a canonical yeast metabolite, suggests a damage-control function in hexose phosphate metabolism. Has also been shown to have O-methyltransferase activity that methylates glutamate residues of target proteins to form gamma-glutamyl methyl ester residues. Possibly methylates PCNA, suggesting it is involved in the DNA damage response.</text>
</comment>
<reference evidence="12" key="1">
    <citation type="submission" date="2020-04" db="EMBL/GenBank/DDBJ databases">
        <authorList>
            <person name="Neveu A P."/>
        </authorList>
    </citation>
    <scope>NUCLEOTIDE SEQUENCE</scope>
    <source>
        <tissue evidence="12">Whole embryo</tissue>
    </source>
</reference>
<keyword evidence="7 10" id="KW-0464">Manganese</keyword>
<comment type="cofactor">
    <cofactor evidence="10">
        <name>Mn(2+)</name>
        <dbReference type="ChEBI" id="CHEBI:29035"/>
    </cofactor>
    <cofactor evidence="10">
        <name>Ni(2+)</name>
        <dbReference type="ChEBI" id="CHEBI:49786"/>
    </cofactor>
</comment>
<dbReference type="GO" id="GO:0016791">
    <property type="term" value="F:phosphatase activity"/>
    <property type="evidence" value="ECO:0007669"/>
    <property type="project" value="TreeGrafter"/>
</dbReference>
<dbReference type="AlphaFoldDB" id="A0A6F9D6A1"/>
<evidence type="ECO:0000256" key="3">
    <source>
        <dbReference type="ARBA" id="ARBA00009519"/>
    </source>
</evidence>
<comment type="catalytic activity">
    <reaction evidence="9 10">
        <text>beta-D-fructose 6-phosphate = dihydroxyacetone + D-glyceraldehyde 3-phosphate</text>
        <dbReference type="Rhea" id="RHEA:28002"/>
        <dbReference type="ChEBI" id="CHEBI:16016"/>
        <dbReference type="ChEBI" id="CHEBI:57634"/>
        <dbReference type="ChEBI" id="CHEBI:59776"/>
    </reaction>
</comment>
<accession>A0A6F9D6A1</accession>
<dbReference type="GO" id="GO:0006974">
    <property type="term" value="P:DNA damage response"/>
    <property type="evidence" value="ECO:0007669"/>
    <property type="project" value="TreeGrafter"/>
</dbReference>
<evidence type="ECO:0000256" key="9">
    <source>
        <dbReference type="ARBA" id="ARBA00048809"/>
    </source>
</evidence>
<evidence type="ECO:0000256" key="1">
    <source>
        <dbReference type="ARBA" id="ARBA00000807"/>
    </source>
</evidence>